<accession>A0ABP6QKN0</accession>
<feature type="domain" description="FAD-binding" evidence="5">
    <location>
        <begin position="3"/>
        <end position="337"/>
    </location>
</feature>
<gene>
    <name evidence="6" type="ORF">GCM10010468_68440</name>
</gene>
<proteinExistence type="predicted"/>
<evidence type="ECO:0000256" key="1">
    <source>
        <dbReference type="ARBA" id="ARBA00001974"/>
    </source>
</evidence>
<dbReference type="PANTHER" id="PTHR43004">
    <property type="entry name" value="TRK SYSTEM POTASSIUM UPTAKE PROTEIN"/>
    <property type="match status" value="1"/>
</dbReference>
<dbReference type="NCBIfam" id="NF004832">
    <property type="entry name" value="PRK06184.1"/>
    <property type="match status" value="1"/>
</dbReference>
<comment type="cofactor">
    <cofactor evidence="1">
        <name>FAD</name>
        <dbReference type="ChEBI" id="CHEBI:57692"/>
    </cofactor>
</comment>
<evidence type="ECO:0000313" key="7">
    <source>
        <dbReference type="Proteomes" id="UP001501237"/>
    </source>
</evidence>
<evidence type="ECO:0000259" key="5">
    <source>
        <dbReference type="Pfam" id="PF01494"/>
    </source>
</evidence>
<dbReference type="Gene3D" id="3.30.70.2450">
    <property type="match status" value="1"/>
</dbReference>
<dbReference type="EMBL" id="BAAAUV010000027">
    <property type="protein sequence ID" value="GAA3234956.1"/>
    <property type="molecule type" value="Genomic_DNA"/>
</dbReference>
<dbReference type="InterPro" id="IPR050641">
    <property type="entry name" value="RIFMO-like"/>
</dbReference>
<feature type="compositionally biased region" description="Low complexity" evidence="4">
    <location>
        <begin position="480"/>
        <end position="496"/>
    </location>
</feature>
<dbReference type="InterPro" id="IPR002938">
    <property type="entry name" value="FAD-bd"/>
</dbReference>
<dbReference type="Gene3D" id="3.40.30.120">
    <property type="match status" value="1"/>
</dbReference>
<dbReference type="SUPFAM" id="SSF51905">
    <property type="entry name" value="FAD/NAD(P)-binding domain"/>
    <property type="match status" value="1"/>
</dbReference>
<keyword evidence="7" id="KW-1185">Reference proteome</keyword>
<dbReference type="Gene3D" id="3.50.50.60">
    <property type="entry name" value="FAD/NAD(P)-binding domain"/>
    <property type="match status" value="1"/>
</dbReference>
<dbReference type="PANTHER" id="PTHR43004:SF19">
    <property type="entry name" value="BINDING MONOOXYGENASE, PUTATIVE (JCVI)-RELATED"/>
    <property type="match status" value="1"/>
</dbReference>
<evidence type="ECO:0000256" key="4">
    <source>
        <dbReference type="SAM" id="MobiDB-lite"/>
    </source>
</evidence>
<protein>
    <submittedName>
        <fullName evidence="6">FAD-dependent oxidoreductase</fullName>
    </submittedName>
</protein>
<organism evidence="6 7">
    <name type="scientific">Actinocorallia longicatena</name>
    <dbReference type="NCBI Taxonomy" id="111803"/>
    <lineage>
        <taxon>Bacteria</taxon>
        <taxon>Bacillati</taxon>
        <taxon>Actinomycetota</taxon>
        <taxon>Actinomycetes</taxon>
        <taxon>Streptosporangiales</taxon>
        <taxon>Thermomonosporaceae</taxon>
        <taxon>Actinocorallia</taxon>
    </lineage>
</organism>
<evidence type="ECO:0000313" key="6">
    <source>
        <dbReference type="EMBL" id="GAA3234956.1"/>
    </source>
</evidence>
<keyword evidence="2" id="KW-0285">Flavoprotein</keyword>
<dbReference type="InterPro" id="IPR036188">
    <property type="entry name" value="FAD/NAD-bd_sf"/>
</dbReference>
<dbReference type="Proteomes" id="UP001501237">
    <property type="component" value="Unassembled WGS sequence"/>
</dbReference>
<evidence type="ECO:0000256" key="2">
    <source>
        <dbReference type="ARBA" id="ARBA00022630"/>
    </source>
</evidence>
<reference evidence="7" key="1">
    <citation type="journal article" date="2019" name="Int. J. Syst. Evol. Microbiol.">
        <title>The Global Catalogue of Microorganisms (GCM) 10K type strain sequencing project: providing services to taxonomists for standard genome sequencing and annotation.</title>
        <authorList>
            <consortium name="The Broad Institute Genomics Platform"/>
            <consortium name="The Broad Institute Genome Sequencing Center for Infectious Disease"/>
            <person name="Wu L."/>
            <person name="Ma J."/>
        </authorList>
    </citation>
    <scope>NUCLEOTIDE SEQUENCE [LARGE SCALE GENOMIC DNA]</scope>
    <source>
        <strain evidence="7">JCM 9377</strain>
    </source>
</reference>
<comment type="caution">
    <text evidence="6">The sequence shown here is derived from an EMBL/GenBank/DDBJ whole genome shotgun (WGS) entry which is preliminary data.</text>
</comment>
<dbReference type="Pfam" id="PF01494">
    <property type="entry name" value="FAD_binding_3"/>
    <property type="match status" value="1"/>
</dbReference>
<feature type="region of interest" description="Disordered" evidence="4">
    <location>
        <begin position="465"/>
        <end position="496"/>
    </location>
</feature>
<evidence type="ECO:0000256" key="3">
    <source>
        <dbReference type="ARBA" id="ARBA00022827"/>
    </source>
</evidence>
<name>A0ABP6QKN0_9ACTN</name>
<dbReference type="RefSeq" id="WP_344836768.1">
    <property type="nucleotide sequence ID" value="NZ_BAAAUV010000027.1"/>
</dbReference>
<keyword evidence="3" id="KW-0274">FAD</keyword>
<dbReference type="PRINTS" id="PR00420">
    <property type="entry name" value="RNGMNOXGNASE"/>
</dbReference>
<sequence>MADTRVVVIGAGATGLTLAVDLARRGVEVVIFEKGAEPFAGSRGKGLQPRTLEVFDDLGVVEAISAIARPYPEVDVYDGENKIAEHVMSEVREATEDVPHPNLLMLPQWKTEEILRERLAGLGVRVSFGREVTGFEQDEDGVTVALADGETVRASYLVGADGGRSLVRKSLGIGFEGDTFETERMIVGDVRAAGLGRDRTRVWVRDGAMALAMFPLPGTDHFQFMAPLAADDPPFLTDSAFDHLVGRVTSGVTLKEIVWRSLYRVNIRMAARFRSGRVFLAGDAAHVHSPAGGQGLNTGVQDAYNLGWKLAAVLAGAPAALLDTYEAERLPVAAGVLGISTALYRRAGEGQAEAFRRGEETQQLGLAYPHSPLSEGPGSGLRAPNVRLADGRELFDLLRGPHATLLAPAGHPSPPAGIKIVAVDEPLRRAFGITSGDVLLIRPDGYVGFHGTPGKLESYLPALRTAQGRQPGSRPEKAMSRSSGGAPGSAGTSRPM</sequence>